<reference evidence="1 2" key="1">
    <citation type="submission" date="2023-05" db="EMBL/GenBank/DDBJ databases">
        <title>Corynebacterium suedekumii sp. nov. and Corynebacterium breve sp. nov. isolated from raw cow's milk.</title>
        <authorList>
            <person name="Baer M.K."/>
            <person name="Mehl L."/>
            <person name="Hellmuth R."/>
            <person name="Marke G."/>
            <person name="Lipski A."/>
        </authorList>
    </citation>
    <scope>NUCLEOTIDE SEQUENCE [LARGE SCALE GENOMIC DNA]</scope>
    <source>
        <strain evidence="1 2">R4</strain>
    </source>
</reference>
<gene>
    <name evidence="1" type="ORF">QP027_02405</name>
</gene>
<organism evidence="1 2">
    <name type="scientific">Corynebacterium breve</name>
    <dbReference type="NCBI Taxonomy" id="3049799"/>
    <lineage>
        <taxon>Bacteria</taxon>
        <taxon>Bacillati</taxon>
        <taxon>Actinomycetota</taxon>
        <taxon>Actinomycetes</taxon>
        <taxon>Mycobacteriales</taxon>
        <taxon>Corynebacteriaceae</taxon>
        <taxon>Corynebacterium</taxon>
    </lineage>
</organism>
<dbReference type="Proteomes" id="UP001225598">
    <property type="component" value="Chromosome"/>
</dbReference>
<dbReference type="RefSeq" id="WP_284825709.1">
    <property type="nucleotide sequence ID" value="NZ_CP126969.1"/>
</dbReference>
<accession>A0ABY8VI29</accession>
<dbReference type="EMBL" id="CP126969">
    <property type="protein sequence ID" value="WIM68273.1"/>
    <property type="molecule type" value="Genomic_DNA"/>
</dbReference>
<proteinExistence type="predicted"/>
<sequence>MYAPIPGNTYLQALVPRTPSSPEKPIPQPVEPKLSPLIRVALDATFGIRELEALRRTRYDVGVRTHIAARRRAGLPPGPVRVLSFHAREEGEFYGTAQSGGRKYGFAARVEGGRLTSFKVL</sequence>
<evidence type="ECO:0000313" key="2">
    <source>
        <dbReference type="Proteomes" id="UP001225598"/>
    </source>
</evidence>
<name>A0ABY8VI29_9CORY</name>
<protein>
    <submittedName>
        <fullName evidence="1">Uncharacterized protein</fullName>
    </submittedName>
</protein>
<keyword evidence="2" id="KW-1185">Reference proteome</keyword>
<evidence type="ECO:0000313" key="1">
    <source>
        <dbReference type="EMBL" id="WIM68273.1"/>
    </source>
</evidence>